<dbReference type="Proteomes" id="UP000236333">
    <property type="component" value="Unassembled WGS sequence"/>
</dbReference>
<evidence type="ECO:0000313" key="4">
    <source>
        <dbReference type="Proteomes" id="UP000236333"/>
    </source>
</evidence>
<keyword evidence="2" id="KW-1133">Transmembrane helix</keyword>
<evidence type="ECO:0000256" key="1">
    <source>
        <dbReference type="SAM" id="MobiDB-lite"/>
    </source>
</evidence>
<dbReference type="InterPro" id="IPR050697">
    <property type="entry name" value="Adenylyl/Guanylyl_Cyclase_3/4"/>
</dbReference>
<feature type="region of interest" description="Disordered" evidence="1">
    <location>
        <begin position="128"/>
        <end position="175"/>
    </location>
</feature>
<evidence type="ECO:0000256" key="2">
    <source>
        <dbReference type="SAM" id="Phobius"/>
    </source>
</evidence>
<dbReference type="SUPFAM" id="SSF55073">
    <property type="entry name" value="Nucleotide cyclase"/>
    <property type="match status" value="1"/>
</dbReference>
<feature type="compositionally biased region" description="Pro residues" evidence="1">
    <location>
        <begin position="135"/>
        <end position="145"/>
    </location>
</feature>
<keyword evidence="2" id="KW-0472">Membrane</keyword>
<organism evidence="3 4">
    <name type="scientific">Tetrabaena socialis</name>
    <dbReference type="NCBI Taxonomy" id="47790"/>
    <lineage>
        <taxon>Eukaryota</taxon>
        <taxon>Viridiplantae</taxon>
        <taxon>Chlorophyta</taxon>
        <taxon>core chlorophytes</taxon>
        <taxon>Chlorophyceae</taxon>
        <taxon>CS clade</taxon>
        <taxon>Chlamydomonadales</taxon>
        <taxon>Tetrabaenaceae</taxon>
        <taxon>Tetrabaena</taxon>
    </lineage>
</organism>
<dbReference type="PANTHER" id="PTHR43081:SF1">
    <property type="entry name" value="ADENYLATE CYCLASE, TERMINAL-DIFFERENTIATION SPECIFIC"/>
    <property type="match status" value="1"/>
</dbReference>
<dbReference type="EMBL" id="PGGS01000862">
    <property type="protein sequence ID" value="PNH01549.1"/>
    <property type="molecule type" value="Genomic_DNA"/>
</dbReference>
<accession>A0A2J7ZMQ4</accession>
<dbReference type="AlphaFoldDB" id="A0A2J7ZMQ4"/>
<feature type="compositionally biased region" description="Pro residues" evidence="1">
    <location>
        <begin position="156"/>
        <end position="175"/>
    </location>
</feature>
<feature type="region of interest" description="Disordered" evidence="1">
    <location>
        <begin position="549"/>
        <end position="568"/>
    </location>
</feature>
<feature type="region of interest" description="Disordered" evidence="1">
    <location>
        <begin position="468"/>
        <end position="509"/>
    </location>
</feature>
<protein>
    <submittedName>
        <fullName evidence="3">Uncharacterized protein</fullName>
    </submittedName>
</protein>
<name>A0A2J7ZMQ4_9CHLO</name>
<feature type="compositionally biased region" description="Low complexity" evidence="1">
    <location>
        <begin position="468"/>
        <end position="477"/>
    </location>
</feature>
<sequence>MSPEDTPLGPKHSHYAGTAPRRWDGDEGPPGERKGRITRGGAGAGGYGTSDSTVEVTAGELLAADGAVDADSGAPLCGAVNPLFASGRCLFSVDWATAAVRLTQGAAPGLSGELGVSPLPGSAAVLPAEAESLSPPSPPPSPAPSPGHSADAALAPLPPSSPLPSPAPSLPPPSPPSLLPCTAALCPHAESVATARLLSLATAVTRLATTSDGGGGGGRSLPYQLAAADLPYGDQPLLVNRAPLVGGANDAWLLLQPSSGAGARTGSSLRAEVQAAEFARLVQYQLDAKYDIMARLLWPPQPLGDVAPAMDDASSCSTIVAPLPANTVLLVPGLAACEAGGCGTATVATAPAAAAAQLPPTSAVAAAAAAAPAAAGSPAAAASCTTASCTTALVPSTCTAAAAMPTVCTAAAAAQLLDLSPADLAAASAAIAATAWHANAAYDITLPYSSQYRLVMDQLAVLAATSAYPPTSTSTSPGPSPPQRRQLQNDGEGQERQLQALAQQGDAAEDEERLAELQAWAAESFVNISRAFPYPGTLLQLYWQSTGRRHPSAAVPPPSPAVGAGPGAPGRHSGLSAAGLSAVVAVLSMGAVGLAVGFVWYFGYGKRQGGGSDRAKVPGPFWTTTICVTDIENSTGLWELLPAAVMDLCLALHHRIMREHTA</sequence>
<keyword evidence="4" id="KW-1185">Reference proteome</keyword>
<dbReference type="PANTHER" id="PTHR43081">
    <property type="entry name" value="ADENYLATE CYCLASE, TERMINAL-DIFFERENTIATION SPECIFIC-RELATED"/>
    <property type="match status" value="1"/>
</dbReference>
<keyword evidence="2" id="KW-0812">Transmembrane</keyword>
<feature type="transmembrane region" description="Helical" evidence="2">
    <location>
        <begin position="580"/>
        <end position="604"/>
    </location>
</feature>
<feature type="compositionally biased region" description="Gly residues" evidence="1">
    <location>
        <begin position="38"/>
        <end position="48"/>
    </location>
</feature>
<reference evidence="3 4" key="1">
    <citation type="journal article" date="2017" name="Mol. Biol. Evol.">
        <title>The 4-celled Tetrabaena socialis nuclear genome reveals the essential components for genetic control of cell number at the origin of multicellularity in the volvocine lineage.</title>
        <authorList>
            <person name="Featherston J."/>
            <person name="Arakaki Y."/>
            <person name="Hanschen E.R."/>
            <person name="Ferris P.J."/>
            <person name="Michod R.E."/>
            <person name="Olson B.J.S.C."/>
            <person name="Nozaki H."/>
            <person name="Durand P.M."/>
        </authorList>
    </citation>
    <scope>NUCLEOTIDE SEQUENCE [LARGE SCALE GENOMIC DNA]</scope>
    <source>
        <strain evidence="3 4">NIES-571</strain>
    </source>
</reference>
<proteinExistence type="predicted"/>
<feature type="region of interest" description="Disordered" evidence="1">
    <location>
        <begin position="1"/>
        <end position="51"/>
    </location>
</feature>
<feature type="compositionally biased region" description="Basic and acidic residues" evidence="1">
    <location>
        <begin position="21"/>
        <end position="35"/>
    </location>
</feature>
<comment type="caution">
    <text evidence="3">The sequence shown here is derived from an EMBL/GenBank/DDBJ whole genome shotgun (WGS) entry which is preliminary data.</text>
</comment>
<dbReference type="InterPro" id="IPR029787">
    <property type="entry name" value="Nucleotide_cyclase"/>
</dbReference>
<feature type="compositionally biased region" description="Low complexity" evidence="1">
    <location>
        <begin position="497"/>
        <end position="506"/>
    </location>
</feature>
<evidence type="ECO:0000313" key="3">
    <source>
        <dbReference type="EMBL" id="PNH01549.1"/>
    </source>
</evidence>
<gene>
    <name evidence="3" type="ORF">TSOC_012561</name>
</gene>